<dbReference type="EMBL" id="JADGJW010000545">
    <property type="protein sequence ID" value="KAJ3215412.1"/>
    <property type="molecule type" value="Genomic_DNA"/>
</dbReference>
<evidence type="ECO:0000313" key="3">
    <source>
        <dbReference type="EMBL" id="KAJ3215412.1"/>
    </source>
</evidence>
<dbReference type="Pfam" id="PF00022">
    <property type="entry name" value="Actin"/>
    <property type="match status" value="1"/>
</dbReference>
<organism evidence="3 4">
    <name type="scientific">Clydaea vesicula</name>
    <dbReference type="NCBI Taxonomy" id="447962"/>
    <lineage>
        <taxon>Eukaryota</taxon>
        <taxon>Fungi</taxon>
        <taxon>Fungi incertae sedis</taxon>
        <taxon>Chytridiomycota</taxon>
        <taxon>Chytridiomycota incertae sedis</taxon>
        <taxon>Chytridiomycetes</taxon>
        <taxon>Lobulomycetales</taxon>
        <taxon>Lobulomycetaceae</taxon>
        <taxon>Clydaea</taxon>
    </lineage>
</organism>
<proteinExistence type="inferred from homology"/>
<dbReference type="Gene3D" id="3.90.640.10">
    <property type="entry name" value="Actin, Chain A, domain 4"/>
    <property type="match status" value="1"/>
</dbReference>
<dbReference type="Proteomes" id="UP001211065">
    <property type="component" value="Unassembled WGS sequence"/>
</dbReference>
<sequence length="622" mass="71320">MGKVKRFTSIPKLQNLLSTKSSNVAIKSKRDVNHGNSLTPAQSEIKNETSSLVTKEPKETLILHFGSSYLRVGKATDSFPKQFPCLLARKVKLQNSQDDLEDYNIFNYSIENKSKLDKIVKDRISLKKIKVLPNPQAQVVNFNQNSEYISVADHNDPSKIEWIEGSEDVYFGDMVERLILKSKNKEYEYKVYRPIQNGTFNIHSNDYTSLKQLTNDLELILTYTLREELKIMKTDFNKYNLVLIIPDSFNLLIVEELIDMIFTMGFHSILLHTESVCASFGAGISQCCVVDIGAQVTKICCVEDGLCNDSSIYTLQYGGDDLTKFLCHLLTLNEFPYKIGYENLKVNSLQDFKIFDELKMKLASFNEFDLTSNVDEIYVRKFNEKTKLFKFKTFDEGFRSSLLLFNPEIILFEKKLKNLYYKNTDFEEMCFNRINNICDVQEEEVGNEEFSSDVQMKRNESLESKRTKILPLISDVSLPLDIAIARSISKFAKSNLDNGLKAKDVDDKVRKICSSIVLIGGGSKIPNLQNILEEKLLFLMNLSNSETFGLYKTISTEKKSISVTCNISSREIDSRVLIWKGGNVLSKLEIIKDIWTTKSEWEIGGLRKLNLKCLFNLLNHRR</sequence>
<dbReference type="Gene3D" id="3.30.420.40">
    <property type="match status" value="1"/>
</dbReference>
<dbReference type="InterPro" id="IPR004000">
    <property type="entry name" value="Actin"/>
</dbReference>
<dbReference type="AlphaFoldDB" id="A0AAD5TY09"/>
<reference evidence="3" key="1">
    <citation type="submission" date="2020-05" db="EMBL/GenBank/DDBJ databases">
        <title>Phylogenomic resolution of chytrid fungi.</title>
        <authorList>
            <person name="Stajich J.E."/>
            <person name="Amses K."/>
            <person name="Simmons R."/>
            <person name="Seto K."/>
            <person name="Myers J."/>
            <person name="Bonds A."/>
            <person name="Quandt C.A."/>
            <person name="Barry K."/>
            <person name="Liu P."/>
            <person name="Grigoriev I."/>
            <person name="Longcore J.E."/>
            <person name="James T.Y."/>
        </authorList>
    </citation>
    <scope>NUCLEOTIDE SEQUENCE</scope>
    <source>
        <strain evidence="3">JEL0476</strain>
    </source>
</reference>
<feature type="compositionally biased region" description="Polar residues" evidence="2">
    <location>
        <begin position="34"/>
        <end position="52"/>
    </location>
</feature>
<dbReference type="SUPFAM" id="SSF53067">
    <property type="entry name" value="Actin-like ATPase domain"/>
    <property type="match status" value="2"/>
</dbReference>
<dbReference type="PANTHER" id="PTHR11937">
    <property type="entry name" value="ACTIN"/>
    <property type="match status" value="1"/>
</dbReference>
<name>A0AAD5TY09_9FUNG</name>
<comment type="caution">
    <text evidence="3">The sequence shown here is derived from an EMBL/GenBank/DDBJ whole genome shotgun (WGS) entry which is preliminary data.</text>
</comment>
<accession>A0AAD5TY09</accession>
<protein>
    <submittedName>
        <fullName evidence="3">Actin-like protein arp8</fullName>
    </submittedName>
</protein>
<dbReference type="Pfam" id="PF17003">
    <property type="entry name" value="Actin_micro"/>
    <property type="match status" value="1"/>
</dbReference>
<feature type="region of interest" description="Disordered" evidence="2">
    <location>
        <begin position="31"/>
        <end position="52"/>
    </location>
</feature>
<evidence type="ECO:0000256" key="2">
    <source>
        <dbReference type="SAM" id="MobiDB-lite"/>
    </source>
</evidence>
<comment type="similarity">
    <text evidence="1">Belongs to the actin family.</text>
</comment>
<dbReference type="SMART" id="SM00268">
    <property type="entry name" value="ACTIN"/>
    <property type="match status" value="1"/>
</dbReference>
<keyword evidence="4" id="KW-1185">Reference proteome</keyword>
<gene>
    <name evidence="3" type="primary">ARP8</name>
    <name evidence="3" type="ORF">HK099_006380</name>
</gene>
<evidence type="ECO:0000313" key="4">
    <source>
        <dbReference type="Proteomes" id="UP001211065"/>
    </source>
</evidence>
<evidence type="ECO:0000256" key="1">
    <source>
        <dbReference type="RuleBase" id="RU000487"/>
    </source>
</evidence>
<dbReference type="InterPro" id="IPR043129">
    <property type="entry name" value="ATPase_NBD"/>
</dbReference>
<dbReference type="Gene3D" id="3.30.420.580">
    <property type="match status" value="1"/>
</dbReference>
<dbReference type="CDD" id="cd10206">
    <property type="entry name" value="ASKHA_NBD_Arp8-like"/>
    <property type="match status" value="1"/>
</dbReference>